<evidence type="ECO:0000256" key="10">
    <source>
        <dbReference type="SAM" id="MobiDB-lite"/>
    </source>
</evidence>
<gene>
    <name evidence="13" type="ORF">BK022_03960</name>
</gene>
<evidence type="ECO:0000256" key="2">
    <source>
        <dbReference type="ARBA" id="ARBA00009477"/>
    </source>
</evidence>
<dbReference type="InterPro" id="IPR058982">
    <property type="entry name" value="Beta-barrel_AprE"/>
</dbReference>
<evidence type="ECO:0000256" key="7">
    <source>
        <dbReference type="ARBA" id="ARBA00022989"/>
    </source>
</evidence>
<dbReference type="PRINTS" id="PR01490">
    <property type="entry name" value="RTXTOXIND"/>
</dbReference>
<sequence>MPPAPIPITSSAASSSPLGRGGTGAEDSAVPSIAWQRYAIAGYALIAAAFGVAGAWAATVRLDRAVISTGVIVAETSRKVVQHFEGGMVQAVLVKDGQTVRSGDVLLRIDPVQSQASADLFRNQLDAALVLEARLRAEQAQSDDLQLPADIAARRNEPVLARMIGDQAGQLAERRTTLKGQLALIEAKVTQLRTEISGLAVEKSSVEQQVGFIRQELEGLRSLHERNLIPLSRLLVMERERTRLEGVIGRSVAERAKAENAISEAGLQVTQLKQKLQEAVTGQLLETRQRIGELREKLVVAQDVFRRHEIRASHDGVIQGLKVFAIGQVVRSGEPLMEIVPTADRLVVNVQFSPNDLEAVHAGMRAEIKFPTFQARRTPAVFGTLTVVSRDRLVDEGSKQAYFAGTVEIDEHQLPAEVRHRLLAGLPAEVVVSAGERTALEYLFAPFFDAMGRAFHER</sequence>
<keyword evidence="7 9" id="KW-1133">Transmembrane helix</keyword>
<keyword evidence="5 9" id="KW-0997">Cell inner membrane</keyword>
<organism evidence="13 14">
    <name type="scientific">Methylorubrum extorquens</name>
    <name type="common">Methylobacterium dichloromethanicum</name>
    <name type="synonym">Methylobacterium extorquens</name>
    <dbReference type="NCBI Taxonomy" id="408"/>
    <lineage>
        <taxon>Bacteria</taxon>
        <taxon>Pseudomonadati</taxon>
        <taxon>Pseudomonadota</taxon>
        <taxon>Alphaproteobacteria</taxon>
        <taxon>Hyphomicrobiales</taxon>
        <taxon>Methylobacteriaceae</taxon>
        <taxon>Methylorubrum</taxon>
    </lineage>
</organism>
<comment type="caution">
    <text evidence="13">The sequence shown here is derived from an EMBL/GenBank/DDBJ whole genome shotgun (WGS) entry which is preliminary data.</text>
</comment>
<accession>A0A1S1P957</accession>
<dbReference type="AlphaFoldDB" id="A0A1S1P957"/>
<proteinExistence type="inferred from homology"/>
<protein>
    <recommendedName>
        <fullName evidence="9">Membrane fusion protein (MFP) family protein</fullName>
    </recommendedName>
</protein>
<comment type="similarity">
    <text evidence="2 9">Belongs to the membrane fusion protein (MFP) (TC 8.A.1) family.</text>
</comment>
<evidence type="ECO:0000313" key="14">
    <source>
        <dbReference type="Proteomes" id="UP000180215"/>
    </source>
</evidence>
<dbReference type="Gene3D" id="2.40.30.170">
    <property type="match status" value="1"/>
</dbReference>
<keyword evidence="8 9" id="KW-0472">Membrane</keyword>
<dbReference type="InterPro" id="IPR010129">
    <property type="entry name" value="T1SS_HlyD"/>
</dbReference>
<feature type="transmembrane region" description="Helical" evidence="9">
    <location>
        <begin position="38"/>
        <end position="58"/>
    </location>
</feature>
<comment type="subcellular location">
    <subcellularLocation>
        <location evidence="1 9">Cell inner membrane</location>
        <topology evidence="1 9">Single-pass membrane protein</topology>
    </subcellularLocation>
</comment>
<keyword evidence="3 9" id="KW-0813">Transport</keyword>
<feature type="domain" description="AprE-like beta-barrel" evidence="12">
    <location>
        <begin position="346"/>
        <end position="434"/>
    </location>
</feature>
<reference evidence="13 14" key="1">
    <citation type="submission" date="2016-10" db="EMBL/GenBank/DDBJ databases">
        <title>Draft genome sequence of Methylobacterium extorquens CP3, a seed endophyte of Crotalaria pumila with plant growth-promoting and metal tolerance properties.</title>
        <authorList>
            <person name="Sanchez-Lopez A.S."/>
            <person name="Van Hamme J.D."/>
            <person name="Thijs S."/>
            <person name="Mcammond B.M."/>
            <person name="Stevens V."/>
            <person name="Gonzalez-Chavez M.D.C."/>
            <person name="Vangronsveld J."/>
        </authorList>
    </citation>
    <scope>NUCLEOTIDE SEQUENCE [LARGE SCALE GENOMIC DNA]</scope>
    <source>
        <strain evidence="13 14">CP3</strain>
    </source>
</reference>
<evidence type="ECO:0000256" key="3">
    <source>
        <dbReference type="ARBA" id="ARBA00022448"/>
    </source>
</evidence>
<keyword evidence="4 9" id="KW-1003">Cell membrane</keyword>
<evidence type="ECO:0000256" key="8">
    <source>
        <dbReference type="ARBA" id="ARBA00023136"/>
    </source>
</evidence>
<evidence type="ECO:0000256" key="9">
    <source>
        <dbReference type="RuleBase" id="RU365093"/>
    </source>
</evidence>
<dbReference type="Pfam" id="PF25994">
    <property type="entry name" value="HH_AprE"/>
    <property type="match status" value="1"/>
</dbReference>
<evidence type="ECO:0000256" key="1">
    <source>
        <dbReference type="ARBA" id="ARBA00004377"/>
    </source>
</evidence>
<evidence type="ECO:0000259" key="12">
    <source>
        <dbReference type="Pfam" id="PF26002"/>
    </source>
</evidence>
<evidence type="ECO:0000259" key="11">
    <source>
        <dbReference type="Pfam" id="PF25994"/>
    </source>
</evidence>
<dbReference type="InterPro" id="IPR058781">
    <property type="entry name" value="HH_AprE-like"/>
</dbReference>
<dbReference type="EMBL" id="MNAO01000025">
    <property type="protein sequence ID" value="OHV17679.1"/>
    <property type="molecule type" value="Genomic_DNA"/>
</dbReference>
<name>A0A1S1P957_METEX</name>
<feature type="region of interest" description="Disordered" evidence="10">
    <location>
        <begin position="1"/>
        <end position="27"/>
    </location>
</feature>
<dbReference type="SUPFAM" id="SSF111369">
    <property type="entry name" value="HlyD-like secretion proteins"/>
    <property type="match status" value="1"/>
</dbReference>
<dbReference type="InterPro" id="IPR050739">
    <property type="entry name" value="MFP"/>
</dbReference>
<dbReference type="Pfam" id="PF26002">
    <property type="entry name" value="Beta-barrel_AprE"/>
    <property type="match status" value="1"/>
</dbReference>
<dbReference type="PANTHER" id="PTHR30386">
    <property type="entry name" value="MEMBRANE FUSION SUBUNIT OF EMRAB-TOLC MULTIDRUG EFFLUX PUMP"/>
    <property type="match status" value="1"/>
</dbReference>
<evidence type="ECO:0000313" key="13">
    <source>
        <dbReference type="EMBL" id="OHV17679.1"/>
    </source>
</evidence>
<dbReference type="GO" id="GO:0005886">
    <property type="term" value="C:plasma membrane"/>
    <property type="evidence" value="ECO:0007669"/>
    <property type="project" value="UniProtKB-SubCell"/>
</dbReference>
<dbReference type="Gene3D" id="2.40.50.100">
    <property type="match status" value="1"/>
</dbReference>
<dbReference type="GO" id="GO:0015031">
    <property type="term" value="P:protein transport"/>
    <property type="evidence" value="ECO:0007669"/>
    <property type="project" value="InterPro"/>
</dbReference>
<keyword evidence="6 9" id="KW-0812">Transmembrane</keyword>
<dbReference type="Proteomes" id="UP000180215">
    <property type="component" value="Unassembled WGS sequence"/>
</dbReference>
<evidence type="ECO:0000256" key="4">
    <source>
        <dbReference type="ARBA" id="ARBA00022475"/>
    </source>
</evidence>
<feature type="domain" description="AprE-like long alpha-helical hairpin" evidence="11">
    <location>
        <begin position="114"/>
        <end position="304"/>
    </location>
</feature>
<dbReference type="NCBIfam" id="TIGR01843">
    <property type="entry name" value="type_I_hlyD"/>
    <property type="match status" value="1"/>
</dbReference>
<evidence type="ECO:0000256" key="5">
    <source>
        <dbReference type="ARBA" id="ARBA00022519"/>
    </source>
</evidence>
<dbReference type="PANTHER" id="PTHR30386:SF17">
    <property type="entry name" value="ALKALINE PROTEASE SECRETION PROTEIN APRE"/>
    <property type="match status" value="1"/>
</dbReference>
<evidence type="ECO:0000256" key="6">
    <source>
        <dbReference type="ARBA" id="ARBA00022692"/>
    </source>
</evidence>
<feature type="compositionally biased region" description="Low complexity" evidence="10">
    <location>
        <begin position="7"/>
        <end position="17"/>
    </location>
</feature>